<keyword evidence="2" id="KW-1185">Reference proteome</keyword>
<reference evidence="2" key="1">
    <citation type="journal article" date="2016" name="Environ. Microbiol.">
        <title>The complete genome of a viable archaeum isolated from 123-million-year-old rock salt.</title>
        <authorList>
            <person name="Jaakkola S.T."/>
            <person name="Pfeiffer F."/>
            <person name="Ravantti J.J."/>
            <person name="Guo Q."/>
            <person name="Liu Y."/>
            <person name="Chen X."/>
            <person name="Ma H."/>
            <person name="Yang C."/>
            <person name="Oksanen H.M."/>
            <person name="Bamford D.H."/>
        </authorList>
    </citation>
    <scope>NUCLEOTIDE SEQUENCE</scope>
    <source>
        <strain evidence="2">JI20-1</strain>
        <plasmid evidence="2">Plasmid pSTJ001</plasmid>
    </source>
</reference>
<dbReference type="RefSeq" id="WP_059058386.1">
    <property type="nucleotide sequence ID" value="NZ_CEML01000003.1"/>
</dbReference>
<dbReference type="EMBL" id="LN831303">
    <property type="protein sequence ID" value="CQH63304.1"/>
    <property type="molecule type" value="Genomic_DNA"/>
</dbReference>
<geneLocation type="plasmid" evidence="2">
    <name>pSTJ001</name>
</geneLocation>
<name>A0A0U5AJA7_9EURY</name>
<dbReference type="Pfam" id="PF24366">
    <property type="entry name" value="DUF7522"/>
    <property type="match status" value="1"/>
</dbReference>
<dbReference type="OrthoDB" id="199238at2157"/>
<evidence type="ECO:0000313" key="2">
    <source>
        <dbReference type="Proteomes" id="UP000066737"/>
    </source>
</evidence>
<dbReference type="KEGG" id="hhb:Hhub_4036"/>
<accession>A0A0U5AJA7</accession>
<gene>
    <name evidence="1" type="ORF">HHUB_4036</name>
</gene>
<evidence type="ECO:0000313" key="1">
    <source>
        <dbReference type="EMBL" id="CQH63304.1"/>
    </source>
</evidence>
<proteinExistence type="predicted"/>
<dbReference type="GeneID" id="26660387"/>
<protein>
    <submittedName>
        <fullName evidence="1">Uncharacterized protein</fullName>
    </submittedName>
</protein>
<dbReference type="InterPro" id="IPR055944">
    <property type="entry name" value="DUF7522"/>
</dbReference>
<dbReference type="Proteomes" id="UP000066737">
    <property type="component" value="Plasmid pSTJ001"/>
</dbReference>
<sequence length="129" mass="14322">MAAGVTSRLREFFEEQTDGELRSVIRYDTDSVEVEYVRDDVAAQYSDDGLRKAIDESRLDSLHAPLYEHAFSKDHGDLQCMITCFEHVIEMNFAVGDGVGAAVAIDADAMDDAHGVISQARNIVLEERP</sequence>
<organism evidence="1 2">
    <name type="scientific">Halobacterium hubeiense</name>
    <dbReference type="NCBI Taxonomy" id="1407499"/>
    <lineage>
        <taxon>Archaea</taxon>
        <taxon>Methanobacteriati</taxon>
        <taxon>Methanobacteriota</taxon>
        <taxon>Stenosarchaea group</taxon>
        <taxon>Halobacteria</taxon>
        <taxon>Halobacteriales</taxon>
        <taxon>Halobacteriaceae</taxon>
        <taxon>Halobacterium</taxon>
    </lineage>
</organism>
<dbReference type="AlphaFoldDB" id="A0A0U5AJA7"/>